<reference evidence="1" key="1">
    <citation type="submission" date="2018-11" db="EMBL/GenBank/DDBJ databases">
        <authorList>
            <person name="Alioto T."/>
            <person name="Alioto T."/>
        </authorList>
    </citation>
    <scope>NUCLEOTIDE SEQUENCE</scope>
</reference>
<protein>
    <submittedName>
        <fullName evidence="1">Uncharacterized protein</fullName>
    </submittedName>
</protein>
<dbReference type="OrthoDB" id="6090904at2759"/>
<evidence type="ECO:0000313" key="2">
    <source>
        <dbReference type="Proteomes" id="UP000596742"/>
    </source>
</evidence>
<gene>
    <name evidence="1" type="ORF">MGAL_10B001923</name>
</gene>
<proteinExistence type="predicted"/>
<sequence length="140" mass="16138">MSSKLDNTWFLPKYYMELVKILVCGYEKDVHIPEFLHRYKVIVRGSIDGETCKKNFYQPFKFNSHGNSGCVYKISVCTEEGQVVYRNGNFQTDSVCRCDDSKGYAFICQPQPRCYCVPAEEDCSCYFKKCSPDNILSKGI</sequence>
<comment type="caution">
    <text evidence="1">The sequence shown here is derived from an EMBL/GenBank/DDBJ whole genome shotgun (WGS) entry which is preliminary data.</text>
</comment>
<keyword evidence="2" id="KW-1185">Reference proteome</keyword>
<evidence type="ECO:0000313" key="1">
    <source>
        <dbReference type="EMBL" id="VDH97229.1"/>
    </source>
</evidence>
<organism evidence="1 2">
    <name type="scientific">Mytilus galloprovincialis</name>
    <name type="common">Mediterranean mussel</name>
    <dbReference type="NCBI Taxonomy" id="29158"/>
    <lineage>
        <taxon>Eukaryota</taxon>
        <taxon>Metazoa</taxon>
        <taxon>Spiralia</taxon>
        <taxon>Lophotrochozoa</taxon>
        <taxon>Mollusca</taxon>
        <taxon>Bivalvia</taxon>
        <taxon>Autobranchia</taxon>
        <taxon>Pteriomorphia</taxon>
        <taxon>Mytilida</taxon>
        <taxon>Mytiloidea</taxon>
        <taxon>Mytilidae</taxon>
        <taxon>Mytilinae</taxon>
        <taxon>Mytilus</taxon>
    </lineage>
</organism>
<dbReference type="EMBL" id="UYJE01000871">
    <property type="protein sequence ID" value="VDH97229.1"/>
    <property type="molecule type" value="Genomic_DNA"/>
</dbReference>
<name>A0A8B6BYY9_MYTGA</name>
<accession>A0A8B6BYY9</accession>
<dbReference type="Proteomes" id="UP000596742">
    <property type="component" value="Unassembled WGS sequence"/>
</dbReference>
<dbReference type="AlphaFoldDB" id="A0A8B6BYY9"/>